<keyword evidence="1" id="KW-0808">Transferase</keyword>
<evidence type="ECO:0000313" key="1">
    <source>
        <dbReference type="EMBL" id="MBK7954995.1"/>
    </source>
</evidence>
<accession>A0A935TIW5</accession>
<dbReference type="PANTHER" id="PTHR43861">
    <property type="entry name" value="TRANS-ACONITATE 2-METHYLTRANSFERASE-RELATED"/>
    <property type="match status" value="1"/>
</dbReference>
<proteinExistence type="predicted"/>
<dbReference type="EMBL" id="JADJOT010000009">
    <property type="protein sequence ID" value="MBK7954995.1"/>
    <property type="molecule type" value="Genomic_DNA"/>
</dbReference>
<dbReference type="InterPro" id="IPR027417">
    <property type="entry name" value="P-loop_NTPase"/>
</dbReference>
<gene>
    <name evidence="1" type="ORF">IPK02_14145</name>
</gene>
<dbReference type="SUPFAM" id="SSF53335">
    <property type="entry name" value="S-adenosyl-L-methionine-dependent methyltransferases"/>
    <property type="match status" value="1"/>
</dbReference>
<name>A0A935TIW5_9PROT</name>
<dbReference type="Gene3D" id="3.40.50.150">
    <property type="entry name" value="Vaccinia Virus protein VP39"/>
    <property type="match status" value="1"/>
</dbReference>
<dbReference type="Proteomes" id="UP000706151">
    <property type="component" value="Unassembled WGS sequence"/>
</dbReference>
<dbReference type="Pfam" id="PF13489">
    <property type="entry name" value="Methyltransf_23"/>
    <property type="match status" value="1"/>
</dbReference>
<dbReference type="AlphaFoldDB" id="A0A935TIW5"/>
<keyword evidence="1" id="KW-0489">Methyltransferase</keyword>
<evidence type="ECO:0000313" key="2">
    <source>
        <dbReference type="Proteomes" id="UP000706151"/>
    </source>
</evidence>
<dbReference type="InterPro" id="IPR029063">
    <property type="entry name" value="SAM-dependent_MTases_sf"/>
</dbReference>
<sequence length="525" mass="58283">MLFRGIFRLPTQGLFDPHVRRPESLESIGNTLMTQYQSFPGVKGASESLAKLRSLRLPSLQGKRFLDVGCNEGFFCGYARFDGASEVVGIDKSKVAVGRAQARFPDCQFFAQSWEQLPAGQFDVILLASALHYAEDQAALVHRLMNALTDDGTLVLEVGLAASARSEWVSVKRSIDERLFPSRGKLAEILENYAWKIIGYSVQQAGDPLTRYTVHVRRQKPFVFLLLEPPGSGKTTLCRTLFAVAKVPVVSGDLTYRQLSDGRIAASDALVAAISSDFSPQYDRVAEKVLAQGLANDLVEVWCGRGGEGAFAIDSYVPEKYQEQIEDAFRARGYVPVTLNWDMQRSMSAPNEAEKKANSYVETLVDWATETQASILRVTKIRSPALARILSGWHLDHPVNGQVVTDDEQFTVAGWGLAHDMGATDLQCYVRTATGTDVFKLDRRWQDAVKARFKDQVDVPEKLLHCGFRFARNKSELVPKIKFGFVANGEEIPVARFGLAETPGDQPSLSRRLLSKVGASVWRRR</sequence>
<dbReference type="CDD" id="cd02440">
    <property type="entry name" value="AdoMet_MTases"/>
    <property type="match status" value="1"/>
</dbReference>
<dbReference type="Gene3D" id="3.40.50.300">
    <property type="entry name" value="P-loop containing nucleotide triphosphate hydrolases"/>
    <property type="match status" value="1"/>
</dbReference>
<dbReference type="GO" id="GO:0008168">
    <property type="term" value="F:methyltransferase activity"/>
    <property type="evidence" value="ECO:0007669"/>
    <property type="project" value="UniProtKB-KW"/>
</dbReference>
<reference evidence="1 2" key="1">
    <citation type="submission" date="2020-10" db="EMBL/GenBank/DDBJ databases">
        <title>Connecting structure to function with the recovery of over 1000 high-quality activated sludge metagenome-assembled genomes encoding full-length rRNA genes using long-read sequencing.</title>
        <authorList>
            <person name="Singleton C.M."/>
            <person name="Petriglieri F."/>
            <person name="Kristensen J.M."/>
            <person name="Kirkegaard R.H."/>
            <person name="Michaelsen T.Y."/>
            <person name="Andersen M.H."/>
            <person name="Karst S.M."/>
            <person name="Dueholm M.S."/>
            <person name="Nielsen P.H."/>
            <person name="Albertsen M."/>
        </authorList>
    </citation>
    <scope>NUCLEOTIDE SEQUENCE [LARGE SCALE GENOMIC DNA]</scope>
    <source>
        <strain evidence="1">Fred_18-Q3-R57-64_BAT3C.720</strain>
    </source>
</reference>
<comment type="caution">
    <text evidence="1">The sequence shown here is derived from an EMBL/GenBank/DDBJ whole genome shotgun (WGS) entry which is preliminary data.</text>
</comment>
<organism evidence="1 2">
    <name type="scientific">Candidatus Accumulibacter affinis</name>
    <dbReference type="NCBI Taxonomy" id="2954384"/>
    <lineage>
        <taxon>Bacteria</taxon>
        <taxon>Pseudomonadati</taxon>
        <taxon>Pseudomonadota</taxon>
        <taxon>Betaproteobacteria</taxon>
        <taxon>Candidatus Accumulibacter</taxon>
    </lineage>
</organism>
<protein>
    <submittedName>
        <fullName evidence="1">Methyltransferase domain-containing protein</fullName>
    </submittedName>
</protein>
<dbReference type="SUPFAM" id="SSF52540">
    <property type="entry name" value="P-loop containing nucleoside triphosphate hydrolases"/>
    <property type="match status" value="1"/>
</dbReference>
<dbReference type="GO" id="GO:0032259">
    <property type="term" value="P:methylation"/>
    <property type="evidence" value="ECO:0007669"/>
    <property type="project" value="UniProtKB-KW"/>
</dbReference>